<dbReference type="GO" id="GO:0000160">
    <property type="term" value="P:phosphorelay signal transduction system"/>
    <property type="evidence" value="ECO:0007669"/>
    <property type="project" value="InterPro"/>
</dbReference>
<evidence type="ECO:0000256" key="2">
    <source>
        <dbReference type="PROSITE-ProRule" id="PRU00169"/>
    </source>
</evidence>
<evidence type="ECO:0000256" key="1">
    <source>
        <dbReference type="ARBA" id="ARBA00022553"/>
    </source>
</evidence>
<gene>
    <name evidence="4" type="ORF">MF646_13515</name>
</gene>
<reference evidence="4" key="1">
    <citation type="submission" date="2022-02" db="EMBL/GenBank/DDBJ databases">
        <title>Halalkalibacter sp. nov. isolated from Lonar Lake, India.</title>
        <authorList>
            <person name="Joshi A."/>
            <person name="Thite S."/>
            <person name="Lodha T."/>
        </authorList>
    </citation>
    <scope>NUCLEOTIDE SEQUENCE</scope>
    <source>
        <strain evidence="4">MEB205</strain>
    </source>
</reference>
<evidence type="ECO:0000313" key="5">
    <source>
        <dbReference type="Proteomes" id="UP001139150"/>
    </source>
</evidence>
<dbReference type="AlphaFoldDB" id="A0A9X2CTW7"/>
<protein>
    <submittedName>
        <fullName evidence="4">Response regulator</fullName>
    </submittedName>
</protein>
<organism evidence="4 5">
    <name type="scientific">Halalkalibacter alkaliphilus</name>
    <dbReference type="NCBI Taxonomy" id="2917993"/>
    <lineage>
        <taxon>Bacteria</taxon>
        <taxon>Bacillati</taxon>
        <taxon>Bacillota</taxon>
        <taxon>Bacilli</taxon>
        <taxon>Bacillales</taxon>
        <taxon>Bacillaceae</taxon>
        <taxon>Halalkalibacter</taxon>
    </lineage>
</organism>
<sequence>MNSRLETAPKVALVEDEPSHALLIRYNLESRGKEVSLFESGDQFLHAELYPFDLIIINVDLHDIDGLKLCEQLKKKGVTAPILFATTNPKIEEGCCQGPQVKYIIKPFSIKDLVHKVDQLLTKQFAVL</sequence>
<keyword evidence="1" id="KW-0597">Phosphoprotein</keyword>
<comment type="caution">
    <text evidence="2">Lacks conserved residue(s) required for the propagation of feature annotation.</text>
</comment>
<name>A0A9X2CTW7_9BACI</name>
<proteinExistence type="predicted"/>
<dbReference type="InterPro" id="IPR011006">
    <property type="entry name" value="CheY-like_superfamily"/>
</dbReference>
<evidence type="ECO:0000259" key="3">
    <source>
        <dbReference type="PROSITE" id="PS50110"/>
    </source>
</evidence>
<dbReference type="EMBL" id="JAKRYL010000013">
    <property type="protein sequence ID" value="MCL7748141.1"/>
    <property type="molecule type" value="Genomic_DNA"/>
</dbReference>
<dbReference type="PROSITE" id="PS50110">
    <property type="entry name" value="RESPONSE_REGULATORY"/>
    <property type="match status" value="1"/>
</dbReference>
<accession>A0A9X2CTW7</accession>
<evidence type="ECO:0000313" key="4">
    <source>
        <dbReference type="EMBL" id="MCL7748141.1"/>
    </source>
</evidence>
<dbReference type="Pfam" id="PF00072">
    <property type="entry name" value="Response_reg"/>
    <property type="match status" value="1"/>
</dbReference>
<dbReference type="RefSeq" id="WP_250097033.1">
    <property type="nucleotide sequence ID" value="NZ_JAKRYL010000013.1"/>
</dbReference>
<feature type="domain" description="Response regulatory" evidence="3">
    <location>
        <begin position="10"/>
        <end position="121"/>
    </location>
</feature>
<dbReference type="Gene3D" id="3.40.50.2300">
    <property type="match status" value="1"/>
</dbReference>
<dbReference type="Proteomes" id="UP001139150">
    <property type="component" value="Unassembled WGS sequence"/>
</dbReference>
<dbReference type="PANTHER" id="PTHR44591">
    <property type="entry name" value="STRESS RESPONSE REGULATOR PROTEIN 1"/>
    <property type="match status" value="1"/>
</dbReference>
<dbReference type="InterPro" id="IPR050595">
    <property type="entry name" value="Bact_response_regulator"/>
</dbReference>
<dbReference type="SMART" id="SM00448">
    <property type="entry name" value="REC"/>
    <property type="match status" value="1"/>
</dbReference>
<dbReference type="InterPro" id="IPR001789">
    <property type="entry name" value="Sig_transdc_resp-reg_receiver"/>
</dbReference>
<dbReference type="SUPFAM" id="SSF52172">
    <property type="entry name" value="CheY-like"/>
    <property type="match status" value="1"/>
</dbReference>
<comment type="caution">
    <text evidence="4">The sequence shown here is derived from an EMBL/GenBank/DDBJ whole genome shotgun (WGS) entry which is preliminary data.</text>
</comment>
<keyword evidence="5" id="KW-1185">Reference proteome</keyword>
<dbReference type="PANTHER" id="PTHR44591:SF3">
    <property type="entry name" value="RESPONSE REGULATORY DOMAIN-CONTAINING PROTEIN"/>
    <property type="match status" value="1"/>
</dbReference>